<feature type="transmembrane region" description="Helical" evidence="1">
    <location>
        <begin position="878"/>
        <end position="898"/>
    </location>
</feature>
<evidence type="ECO:0000313" key="2">
    <source>
        <dbReference type="EMBL" id="KOP53887.1"/>
    </source>
</evidence>
<dbReference type="Gene3D" id="3.30.70.1430">
    <property type="entry name" value="Multidrug efflux transporter AcrB pore domain"/>
    <property type="match status" value="2"/>
</dbReference>
<reference evidence="2 3" key="1">
    <citation type="submission" date="2014-12" db="EMBL/GenBank/DDBJ databases">
        <authorList>
            <person name="Baeyen S."/>
        </authorList>
    </citation>
    <scope>NUCLEOTIDE SEQUENCE [LARGE SCALE GENOMIC DNA]</scope>
    <source>
        <strain evidence="2 3">LMG 28496</strain>
    </source>
</reference>
<feature type="transmembrane region" description="Helical" evidence="1">
    <location>
        <begin position="982"/>
        <end position="1005"/>
    </location>
</feature>
<feature type="transmembrane region" description="Helical" evidence="1">
    <location>
        <begin position="461"/>
        <end position="488"/>
    </location>
</feature>
<accession>A0ABR5JJI1</accession>
<feature type="transmembrane region" description="Helical" evidence="1">
    <location>
        <begin position="904"/>
        <end position="926"/>
    </location>
</feature>
<keyword evidence="1" id="KW-0812">Transmembrane</keyword>
<dbReference type="InterPro" id="IPR001036">
    <property type="entry name" value="Acrflvin-R"/>
</dbReference>
<dbReference type="Gene3D" id="1.20.1640.10">
    <property type="entry name" value="Multidrug efflux transporter AcrB transmembrane domain"/>
    <property type="match status" value="2"/>
</dbReference>
<dbReference type="PRINTS" id="PR00702">
    <property type="entry name" value="ACRIFLAVINRP"/>
</dbReference>
<dbReference type="SUPFAM" id="SSF82714">
    <property type="entry name" value="Multidrug efflux transporter AcrB TolC docking domain, DN and DC subdomains"/>
    <property type="match status" value="2"/>
</dbReference>
<evidence type="ECO:0000256" key="1">
    <source>
        <dbReference type="SAM" id="Phobius"/>
    </source>
</evidence>
<comment type="caution">
    <text evidence="2">The sequence shown here is derived from an EMBL/GenBank/DDBJ whole genome shotgun (WGS) entry which is preliminary data.</text>
</comment>
<dbReference type="Pfam" id="PF00873">
    <property type="entry name" value="ACR_tran"/>
    <property type="match status" value="1"/>
</dbReference>
<evidence type="ECO:0000313" key="3">
    <source>
        <dbReference type="Proteomes" id="UP000037201"/>
    </source>
</evidence>
<dbReference type="Gene3D" id="3.30.70.1440">
    <property type="entry name" value="Multidrug efflux transporter AcrB pore domain"/>
    <property type="match status" value="1"/>
</dbReference>
<name>A0ABR5JJI1_9PSED</name>
<feature type="transmembrane region" description="Helical" evidence="1">
    <location>
        <begin position="359"/>
        <end position="379"/>
    </location>
</feature>
<dbReference type="Gene3D" id="3.30.70.1320">
    <property type="entry name" value="Multidrug efflux transporter AcrB pore domain like"/>
    <property type="match status" value="1"/>
</dbReference>
<feature type="transmembrane region" description="Helical" evidence="1">
    <location>
        <begin position="429"/>
        <end position="449"/>
    </location>
</feature>
<feature type="transmembrane region" description="Helical" evidence="1">
    <location>
        <begin position="521"/>
        <end position="544"/>
    </location>
</feature>
<feature type="transmembrane region" description="Helical" evidence="1">
    <location>
        <begin position="385"/>
        <end position="408"/>
    </location>
</feature>
<dbReference type="EMBL" id="JUEU01000247">
    <property type="protein sequence ID" value="KOP53887.1"/>
    <property type="molecule type" value="Genomic_DNA"/>
</dbReference>
<feature type="transmembrane region" description="Helical" evidence="1">
    <location>
        <begin position="959"/>
        <end position="976"/>
    </location>
</feature>
<keyword evidence="3" id="KW-1185">Reference proteome</keyword>
<feature type="transmembrane region" description="Helical" evidence="1">
    <location>
        <begin position="333"/>
        <end position="352"/>
    </location>
</feature>
<sequence length="1026" mass="111564">MNLTYRAMRASRLTLFAAGLILLAGVATFMGFPSQEEPSVTVRDALVSVSLPGLSAERTEELLARPLEEKIRELADIRNVVSTVKPGRVIVQVTAYDSVKDLGLLWQRLRAKTGEASGVFPAGTQGPFVDDDFGRVAVASIAVTAPGFSMSEMRRPVKRLRNQLYELDGVDQVELYGLQEERIYLDFDHQTLAVAGLSPQQLMQQLQARNVIAPGGNPVIGQQSTTLSISGEILSLEQLRQFPVQLASGQTVALQSLGRVSVAAADPPDTEAIYQGQDAVVLAVSMQPGLNVQTFGSALRKRLGELEQQLPAGFTLHIVTFQSDVVKHEMSKMYHVMAETVVIVMCVVMLFLGWRTGLVVGVIVPLTILSTLLVMRALGIELQTVSIAAIILALGLLVDNGIVIAEDIERRLHAGEDRRSACEQAGRTLMIPLLTSSLVIVLAFSPFFLGQTSTNEYLRSLAIVLATTLVSSWLLSVTVTPLLCFYFARSPADSKEPATDEYASVFYRGYRKVIEGLLRHYLIFIGSMAVLLVIAVTVLTHVPYDFLPKSDRMQFQIPLVLEPGSSSRATSQAVRDISQWLSNDKDVKDSIGYVADGGPRIVLGLNPPLSAPDVAYFTVSVRDGANVDEVIERTRHFLLSQHPEIEAQPKRFSLGTTEAGVAIYRVIGPDEKVLRTIARRIEQALSALPGTLDVHDDWRNRLLRYDVVVDQYKALHAGVSTQDIAQALQLRNNGLSVSSMQDGETAVAIVAREQGTPSMPASELDSTLIYPASGAAPLMLSAIATVEPKAEASTIQRRNLERAITVVGHNPSLTATSIVEQLAPQIAALNLPAGYRIELGGEIEDSAEANQALLQYMPHALVAMLLLFIWQFNSFRKLLIVISSVPFVLIGVALALVLTGYPFGFMATFGLLSLAGIIVNNAVLLLERIEAEREGGLSVRESVVNAAVKRLRPIVMTKLTCIIGLIPLMLFAGPLWEGMAITIMGGLALGTLVTLGLIPILYWLLFEKLERRRELTLTCDTGASHS</sequence>
<dbReference type="SUPFAM" id="SSF82693">
    <property type="entry name" value="Multidrug efflux transporter AcrB pore domain, PN1, PN2, PC1 and PC2 subdomains"/>
    <property type="match status" value="2"/>
</dbReference>
<protein>
    <submittedName>
        <fullName evidence="2">Acriflavin resistance protein</fullName>
    </submittedName>
</protein>
<organism evidence="2 3">
    <name type="scientific">Pseudomonas coronafaciens pv. porri</name>
    <dbReference type="NCBI Taxonomy" id="83964"/>
    <lineage>
        <taxon>Bacteria</taxon>
        <taxon>Pseudomonadati</taxon>
        <taxon>Pseudomonadota</taxon>
        <taxon>Gammaproteobacteria</taxon>
        <taxon>Pseudomonadales</taxon>
        <taxon>Pseudomonadaceae</taxon>
        <taxon>Pseudomonas</taxon>
        <taxon>Pseudomonas coronafaciens</taxon>
    </lineage>
</organism>
<proteinExistence type="predicted"/>
<dbReference type="SUPFAM" id="SSF82866">
    <property type="entry name" value="Multidrug efflux transporter AcrB transmembrane domain"/>
    <property type="match status" value="2"/>
</dbReference>
<gene>
    <name evidence="2" type="ORF">OX90_20900</name>
</gene>
<feature type="transmembrane region" description="Helical" evidence="1">
    <location>
        <begin position="853"/>
        <end position="871"/>
    </location>
</feature>
<keyword evidence="1" id="KW-0472">Membrane</keyword>
<dbReference type="InterPro" id="IPR027463">
    <property type="entry name" value="AcrB_DN_DC_subdom"/>
</dbReference>
<dbReference type="Proteomes" id="UP000037201">
    <property type="component" value="Unassembled WGS sequence"/>
</dbReference>
<reference evidence="2 3" key="2">
    <citation type="submission" date="2015-09" db="EMBL/GenBank/DDBJ databases">
        <title>Genome analysis of Pseudomonas syringae pv. porri LMG.</title>
        <authorList>
            <person name="Rombouts S."/>
        </authorList>
    </citation>
    <scope>NUCLEOTIDE SEQUENCE [LARGE SCALE GENOMIC DNA]</scope>
    <source>
        <strain evidence="2 3">LMG 28496</strain>
    </source>
</reference>
<keyword evidence="1" id="KW-1133">Transmembrane helix</keyword>
<dbReference type="Gene3D" id="3.30.2090.10">
    <property type="entry name" value="Multidrug efflux transporter AcrB TolC docking domain, DN and DC subdomains"/>
    <property type="match status" value="2"/>
</dbReference>
<dbReference type="PANTHER" id="PTHR32063">
    <property type="match status" value="1"/>
</dbReference>
<dbReference type="RefSeq" id="WP_053480231.1">
    <property type="nucleotide sequence ID" value="NZ_JTHM01000033.1"/>
</dbReference>
<dbReference type="PANTHER" id="PTHR32063:SF18">
    <property type="entry name" value="CATION EFFLUX SYSTEM PROTEIN"/>
    <property type="match status" value="1"/>
</dbReference>